<dbReference type="Proteomes" id="UP001328107">
    <property type="component" value="Unassembled WGS sequence"/>
</dbReference>
<dbReference type="PANTHER" id="PTHR45691">
    <property type="entry name" value="PROTEIN DIAPHANOUS"/>
    <property type="match status" value="1"/>
</dbReference>
<dbReference type="InterPro" id="IPR015425">
    <property type="entry name" value="FH2_Formin"/>
</dbReference>
<protein>
    <submittedName>
        <fullName evidence="4">Uncharacterized protein</fullName>
    </submittedName>
</protein>
<evidence type="ECO:0000313" key="4">
    <source>
        <dbReference type="EMBL" id="GMR40199.1"/>
    </source>
</evidence>
<feature type="compositionally biased region" description="Low complexity" evidence="1">
    <location>
        <begin position="43"/>
        <end position="60"/>
    </location>
</feature>
<feature type="compositionally biased region" description="Polar residues" evidence="1">
    <location>
        <begin position="1"/>
        <end position="19"/>
    </location>
</feature>
<dbReference type="Gene3D" id="6.10.30.30">
    <property type="match status" value="1"/>
</dbReference>
<feature type="non-terminal residue" evidence="4">
    <location>
        <position position="1"/>
    </location>
</feature>
<feature type="compositionally biased region" description="Low complexity" evidence="1">
    <location>
        <begin position="1350"/>
        <end position="1360"/>
    </location>
</feature>
<feature type="region of interest" description="Disordered" evidence="1">
    <location>
        <begin position="1"/>
        <end position="112"/>
    </location>
</feature>
<dbReference type="GO" id="GO:0003779">
    <property type="term" value="F:actin binding"/>
    <property type="evidence" value="ECO:0007669"/>
    <property type="project" value="InterPro"/>
</dbReference>
<comment type="caution">
    <text evidence="4">The sequence shown here is derived from an EMBL/GenBank/DDBJ whole genome shotgun (WGS) entry which is preliminary data.</text>
</comment>
<dbReference type="EMBL" id="BTRK01000003">
    <property type="protein sequence ID" value="GMR40199.1"/>
    <property type="molecule type" value="Genomic_DNA"/>
</dbReference>
<organism evidence="4 5">
    <name type="scientific">Pristionchus mayeri</name>
    <dbReference type="NCBI Taxonomy" id="1317129"/>
    <lineage>
        <taxon>Eukaryota</taxon>
        <taxon>Metazoa</taxon>
        <taxon>Ecdysozoa</taxon>
        <taxon>Nematoda</taxon>
        <taxon>Chromadorea</taxon>
        <taxon>Rhabditida</taxon>
        <taxon>Rhabditina</taxon>
        <taxon>Diplogasteromorpha</taxon>
        <taxon>Diplogasteroidea</taxon>
        <taxon>Neodiplogasteridae</taxon>
        <taxon>Pristionchus</taxon>
    </lineage>
</organism>
<dbReference type="Pfam" id="PF02181">
    <property type="entry name" value="FH2"/>
    <property type="match status" value="1"/>
</dbReference>
<name>A0AAN4ZIV5_9BILA</name>
<evidence type="ECO:0000313" key="5">
    <source>
        <dbReference type="Proteomes" id="UP001328107"/>
    </source>
</evidence>
<dbReference type="Pfam" id="PF06367">
    <property type="entry name" value="Drf_FH3"/>
    <property type="match status" value="1"/>
</dbReference>
<sequence length="1478" mass="161197">TTTVLRQSQAIDNFQTTMSSDEEDFAVPKCRPKPFWEEDAERASLSGTMSSTSSGASHASCDAVTPRSRPVDAPEAVTMRNKSPTKQRLEKEGRNTWGVASGGGGGSPFTRLGSERHSVSDFGERRSPRGAGDAVGGTMERMQLYVSKRLGRKKQRPPKTVEEEPSEAESAFARQVQGMNTEQLVQAIIPVLKEMNIPSAVFQKTIDSMDDSKMRTMLIQNQHRVTSDKKKQTVASFVHSLSAFNDLSVPAQKKALVMLRVALGGETVQWVNEFVMPSATSEGGMKLLSKVIATTLNVLKDLKEHDPACRDYIGVLQEAVRSARAIVNTYPGLAMILRKEMKLHYRIIEVLALLTTRTFKAPDEGEESGYGRVGGALQTAGVAALMVPSMLVASPGGARAKAPPSASEADAGDFRHAISSPHYDEMAEARQLRAEIVKLISGIAMVNRKMVEKLEIEMTGAQRLLEDLSTVGRKLGKSRFRPIVQAYTRSRSDYESLYRLTAMVNMLLESQDQMELTDEQEWQARVHLRNEMMRDGLASHVEYMTKLLNSPKRTEESPDNQEKLNLMERALEAFIALKDDDFKELVGRFENLKGEYETLDGCYEILRSTTVATVCENPLLSIFQHLMMVTDDVNTRSAYFRLIESCVSEIVLHRSGVDPDFNSRFHFETNVADMIETLENSEASKRLEAAVQAKHEAAAISMTYWAKLKEFEEEAKKLRLHITDPTKAPLPPATACSLKAPSTDGATASTSGTTTGLPPVTGGPPPPPPPGGLPPVTGGPPPPPPPGGLPRVTGGPPPPPPPPGGPPPPPGMGGGPPPPPPPPPPPGGMRGPGAPPPPPGLMRPQSPPLPEFLKKKTKREVKIPMRKNCWITIKPQQLEKDSLWARLNEEKLASEKRFEELRTKFSSSKAPAGVEIGKDGAIAGDAMGTTGRGDASKKKQKMPVVLQDGKVIQALAILQGSAKISHNAWKKGLLELDDSLLPPGLLQQLRAALPALDVLKKLADAAKTKMDEMPEGEQFAASVATISALPLRLDLMIFKARFTEILDEIKPGISSVTEACDDVMKSKGLKTFLEMLLLFGNYMHSSVKNFEVAYAFELSALPKVADTKDNENHQTLLHFIVLQMREQFPEYARFVQTDMHHVPAAARVNPDETAKAVNALKSSIAKLENALKTYTRQGEGDRFMEVMTPFLERAQQECMVVETLHKKMLDSWTRLHKYFTVDTKKYGMEQFFSDMKTFKEQYENVCRELDEEKAKAAKEKEMKEKKKREPFKPTQPGANRAIGGRSTPATAALLTTAVDSPGVLDELDKMMFHGGGYSRAPGRTARAAAGPRTKAGRAALQRQRSRCPGDSLSSLSTALDDVNEGGSTTTVSTLHHDENPGSGPGPGTTGSQGKMRLRRKNQPTVEIDSGHQENEQAPIPKPPRANLATAASVNSSIISPRLAGAAPTALAAVMAAGASPLRSNVPTTDDLLQRLNAL</sequence>
<feature type="region of interest" description="Disordered" evidence="1">
    <location>
        <begin position="1257"/>
        <end position="1285"/>
    </location>
</feature>
<dbReference type="InterPro" id="IPR011989">
    <property type="entry name" value="ARM-like"/>
</dbReference>
<dbReference type="PANTHER" id="PTHR45691:SF6">
    <property type="entry name" value="PROTEIN DIAPHANOUS"/>
    <property type="match status" value="1"/>
</dbReference>
<dbReference type="Gene3D" id="1.20.58.2220">
    <property type="entry name" value="Formin, FH2 domain"/>
    <property type="match status" value="1"/>
</dbReference>
<keyword evidence="5" id="KW-1185">Reference proteome</keyword>
<dbReference type="InterPro" id="IPR042201">
    <property type="entry name" value="FH2_Formin_sf"/>
</dbReference>
<dbReference type="GO" id="GO:0005884">
    <property type="term" value="C:actin filament"/>
    <property type="evidence" value="ECO:0007669"/>
    <property type="project" value="TreeGrafter"/>
</dbReference>
<evidence type="ECO:0000256" key="1">
    <source>
        <dbReference type="SAM" id="MobiDB-lite"/>
    </source>
</evidence>
<feature type="compositionally biased region" description="Pro residues" evidence="1">
    <location>
        <begin position="761"/>
        <end position="788"/>
    </location>
</feature>
<dbReference type="InterPro" id="IPR010472">
    <property type="entry name" value="FH3_dom"/>
</dbReference>
<dbReference type="GO" id="GO:0031267">
    <property type="term" value="F:small GTPase binding"/>
    <property type="evidence" value="ECO:0007669"/>
    <property type="project" value="InterPro"/>
</dbReference>
<feature type="compositionally biased region" description="Pro residues" evidence="1">
    <location>
        <begin position="795"/>
        <end position="850"/>
    </location>
</feature>
<dbReference type="InterPro" id="IPR010473">
    <property type="entry name" value="GTPase-bd"/>
</dbReference>
<dbReference type="SMART" id="SM00498">
    <property type="entry name" value="FH2"/>
    <property type="match status" value="1"/>
</dbReference>
<accession>A0AAN4ZIV5</accession>
<feature type="compositionally biased region" description="Low complexity" evidence="1">
    <location>
        <begin position="745"/>
        <end position="760"/>
    </location>
</feature>
<feature type="domain" description="FH2" evidence="3">
    <location>
        <begin position="855"/>
        <end position="1268"/>
    </location>
</feature>
<evidence type="ECO:0000259" key="2">
    <source>
        <dbReference type="PROSITE" id="PS51232"/>
    </source>
</evidence>
<dbReference type="GO" id="GO:0030041">
    <property type="term" value="P:actin filament polymerization"/>
    <property type="evidence" value="ECO:0007669"/>
    <property type="project" value="TreeGrafter"/>
</dbReference>
<feature type="domain" description="GBD/FH3" evidence="2">
    <location>
        <begin position="176"/>
        <end position="658"/>
    </location>
</feature>
<dbReference type="InterPro" id="IPR051412">
    <property type="entry name" value="Formin_Homology_Diaphanous_sf"/>
</dbReference>
<dbReference type="PROSITE" id="PS51444">
    <property type="entry name" value="FH2"/>
    <property type="match status" value="1"/>
</dbReference>
<proteinExistence type="predicted"/>
<dbReference type="InterPro" id="IPR014768">
    <property type="entry name" value="GBD/FH3_dom"/>
</dbReference>
<feature type="region of interest" description="Disordered" evidence="1">
    <location>
        <begin position="1315"/>
        <end position="1424"/>
    </location>
</feature>
<dbReference type="SUPFAM" id="SSF101447">
    <property type="entry name" value="Formin homology 2 domain (FH2 domain)"/>
    <property type="match status" value="1"/>
</dbReference>
<feature type="compositionally biased region" description="Low complexity" evidence="1">
    <location>
        <begin position="1319"/>
        <end position="1339"/>
    </location>
</feature>
<feature type="region of interest" description="Disordered" evidence="1">
    <location>
        <begin position="724"/>
        <end position="859"/>
    </location>
</feature>
<reference evidence="5" key="1">
    <citation type="submission" date="2022-10" db="EMBL/GenBank/DDBJ databases">
        <title>Genome assembly of Pristionchus species.</title>
        <authorList>
            <person name="Yoshida K."/>
            <person name="Sommer R.J."/>
        </authorList>
    </citation>
    <scope>NUCLEOTIDE SEQUENCE [LARGE SCALE GENOMIC DNA]</scope>
    <source>
        <strain evidence="5">RS5460</strain>
    </source>
</reference>
<dbReference type="Gene3D" id="1.10.238.150">
    <property type="entry name" value="Formin, FH3 diaphanous domain"/>
    <property type="match status" value="1"/>
</dbReference>
<dbReference type="SMART" id="SM01139">
    <property type="entry name" value="Drf_FH3"/>
    <property type="match status" value="1"/>
</dbReference>
<dbReference type="PROSITE" id="PS51232">
    <property type="entry name" value="GBD_FH3"/>
    <property type="match status" value="1"/>
</dbReference>
<dbReference type="SMART" id="SM01140">
    <property type="entry name" value="Drf_GBD"/>
    <property type="match status" value="1"/>
</dbReference>
<dbReference type="SUPFAM" id="SSF48371">
    <property type="entry name" value="ARM repeat"/>
    <property type="match status" value="1"/>
</dbReference>
<dbReference type="Gene3D" id="1.25.10.10">
    <property type="entry name" value="Leucine-rich Repeat Variant"/>
    <property type="match status" value="1"/>
</dbReference>
<evidence type="ECO:0000259" key="3">
    <source>
        <dbReference type="PROSITE" id="PS51444"/>
    </source>
</evidence>
<dbReference type="InterPro" id="IPR016024">
    <property type="entry name" value="ARM-type_fold"/>
</dbReference>
<gene>
    <name evidence="4" type="ORF">PMAYCL1PPCAC_10394</name>
</gene>